<protein>
    <submittedName>
        <fullName evidence="1">Uncharacterized protein</fullName>
    </submittedName>
</protein>
<reference evidence="1" key="1">
    <citation type="submission" date="2016-03" db="EMBL/GenBank/DDBJ databases">
        <title>Mechanisms controlling the formation of the plant cell surface in tip-growing cells are functionally conserved among land plants.</title>
        <authorList>
            <person name="Honkanen S."/>
            <person name="Jones V.A."/>
            <person name="Morieri G."/>
            <person name="Champion C."/>
            <person name="Hetherington A.J."/>
            <person name="Kelly S."/>
            <person name="Saint-Marcoux D."/>
            <person name="Proust H."/>
            <person name="Prescott H."/>
            <person name="Dolan L."/>
        </authorList>
    </citation>
    <scope>NUCLEOTIDE SEQUENCE [LARGE SCALE GENOMIC DNA]</scope>
    <source>
        <tissue evidence="1">Whole gametophyte</tissue>
    </source>
</reference>
<keyword evidence="2" id="KW-1185">Reference proteome</keyword>
<evidence type="ECO:0000313" key="1">
    <source>
        <dbReference type="EMBL" id="OAE33659.1"/>
    </source>
</evidence>
<accession>A0A176WKT4</accession>
<organism evidence="1 2">
    <name type="scientific">Marchantia polymorpha subsp. ruderalis</name>
    <dbReference type="NCBI Taxonomy" id="1480154"/>
    <lineage>
        <taxon>Eukaryota</taxon>
        <taxon>Viridiplantae</taxon>
        <taxon>Streptophyta</taxon>
        <taxon>Embryophyta</taxon>
        <taxon>Marchantiophyta</taxon>
        <taxon>Marchantiopsida</taxon>
        <taxon>Marchantiidae</taxon>
        <taxon>Marchantiales</taxon>
        <taxon>Marchantiaceae</taxon>
        <taxon>Marchantia</taxon>
    </lineage>
</organism>
<evidence type="ECO:0000313" key="2">
    <source>
        <dbReference type="Proteomes" id="UP000077202"/>
    </source>
</evidence>
<sequence length="166" mass="19179">MILKNRFYIPVCWLVKYALERGVELVPIVAEGAGTLHSDDESEESSFLFEDPVEVIPERLQPIKPMALSKIGGPRFEVEQFDGRTDYLLWKRQVKNVIKAMSLEKVLKPKPFNVDDEDWNEIQDQAVIIVALYLKPNVLKQVEELETVTTMFQALQAKYHMKELSN</sequence>
<dbReference type="AlphaFoldDB" id="A0A176WKT4"/>
<name>A0A176WKT4_MARPO</name>
<proteinExistence type="predicted"/>
<dbReference type="EMBL" id="LVLJ01000592">
    <property type="protein sequence ID" value="OAE33659.1"/>
    <property type="molecule type" value="Genomic_DNA"/>
</dbReference>
<comment type="caution">
    <text evidence="1">The sequence shown here is derived from an EMBL/GenBank/DDBJ whole genome shotgun (WGS) entry which is preliminary data.</text>
</comment>
<dbReference type="Proteomes" id="UP000077202">
    <property type="component" value="Unassembled WGS sequence"/>
</dbReference>
<gene>
    <name evidence="1" type="ORF">AXG93_4689s1460</name>
</gene>